<accession>A0A8J7TMA0</accession>
<dbReference type="NCBIfam" id="NF001452">
    <property type="entry name" value="PRK00311.1"/>
    <property type="match status" value="1"/>
</dbReference>
<organism evidence="11 12">
    <name type="scientific">Candidatus Obscuribacter phosphatis</name>
    <dbReference type="NCBI Taxonomy" id="1906157"/>
    <lineage>
        <taxon>Bacteria</taxon>
        <taxon>Bacillati</taxon>
        <taxon>Candidatus Melainabacteria</taxon>
        <taxon>Candidatus Obscuribacterales</taxon>
        <taxon>Candidatus Obscuribacteraceae</taxon>
        <taxon>Candidatus Obscuribacter</taxon>
    </lineage>
</organism>
<dbReference type="Proteomes" id="UP000664277">
    <property type="component" value="Unassembled WGS sequence"/>
</dbReference>
<protein>
    <recommendedName>
        <fullName evidence="7">3-methyl-2-oxobutanoate hydroxymethyltransferase</fullName>
        <ecNumber evidence="7">2.1.2.11</ecNumber>
    </recommendedName>
    <alternativeName>
        <fullName evidence="7">Ketopantoate hydroxymethyltransferase</fullName>
        <shortName evidence="7">KPHMT</shortName>
    </alternativeName>
</protein>
<evidence type="ECO:0000256" key="1">
    <source>
        <dbReference type="ARBA" id="ARBA00005033"/>
    </source>
</evidence>
<dbReference type="GO" id="GO:0015940">
    <property type="term" value="P:pantothenate biosynthetic process"/>
    <property type="evidence" value="ECO:0007669"/>
    <property type="project" value="UniProtKB-UniRule"/>
</dbReference>
<evidence type="ECO:0000256" key="8">
    <source>
        <dbReference type="PIRSR" id="PIRSR000388-1"/>
    </source>
</evidence>
<evidence type="ECO:0000256" key="3">
    <source>
        <dbReference type="ARBA" id="ARBA00011424"/>
    </source>
</evidence>
<evidence type="ECO:0000256" key="5">
    <source>
        <dbReference type="ARBA" id="ARBA00022679"/>
    </source>
</evidence>
<comment type="pathway">
    <text evidence="1 7">Cofactor biosynthesis; (R)-pantothenate biosynthesis; (R)-pantoate from 3-methyl-2-oxobutanoate: step 1/2.</text>
</comment>
<dbReference type="SUPFAM" id="SSF51621">
    <property type="entry name" value="Phosphoenolpyruvate/pyruvate domain"/>
    <property type="match status" value="1"/>
</dbReference>
<dbReference type="InterPro" id="IPR003700">
    <property type="entry name" value="Pantoate_hydroxy_MeTrfase"/>
</dbReference>
<dbReference type="InterPro" id="IPR015813">
    <property type="entry name" value="Pyrv/PenolPyrv_kinase-like_dom"/>
</dbReference>
<dbReference type="GO" id="GO:0005737">
    <property type="term" value="C:cytoplasm"/>
    <property type="evidence" value="ECO:0007669"/>
    <property type="project" value="UniProtKB-SubCell"/>
</dbReference>
<reference evidence="11" key="1">
    <citation type="submission" date="2021-02" db="EMBL/GenBank/DDBJ databases">
        <title>Genome-Resolved Metagenomics of a Microbial Community Performing Photosynthetic Biological Nutrient Removal.</title>
        <authorList>
            <person name="Mcdaniel E.A."/>
        </authorList>
    </citation>
    <scope>NUCLEOTIDE SEQUENCE</scope>
    <source>
        <strain evidence="11">UWPOB_OBS1</strain>
    </source>
</reference>
<feature type="binding site" evidence="7 10">
    <location>
        <position position="46"/>
    </location>
    <ligand>
        <name>Mg(2+)</name>
        <dbReference type="ChEBI" id="CHEBI:18420"/>
    </ligand>
</feature>
<dbReference type="HAMAP" id="MF_00156">
    <property type="entry name" value="PanB"/>
    <property type="match status" value="1"/>
</dbReference>
<feature type="binding site" evidence="7 10">
    <location>
        <position position="85"/>
    </location>
    <ligand>
        <name>Mg(2+)</name>
        <dbReference type="ChEBI" id="CHEBI:18420"/>
    </ligand>
</feature>
<dbReference type="EMBL" id="JAFLCK010000005">
    <property type="protein sequence ID" value="MBN8659773.1"/>
    <property type="molecule type" value="Genomic_DNA"/>
</dbReference>
<name>A0A8J7TMA0_9BACT</name>
<proteinExistence type="inferred from homology"/>
<feature type="binding site" evidence="7 10">
    <location>
        <position position="117"/>
    </location>
    <ligand>
        <name>Mg(2+)</name>
        <dbReference type="ChEBI" id="CHEBI:18420"/>
    </ligand>
</feature>
<comment type="similarity">
    <text evidence="2 7">Belongs to the PanB family.</text>
</comment>
<dbReference type="GO" id="GO:0000287">
    <property type="term" value="F:magnesium ion binding"/>
    <property type="evidence" value="ECO:0007669"/>
    <property type="project" value="TreeGrafter"/>
</dbReference>
<evidence type="ECO:0000256" key="10">
    <source>
        <dbReference type="PIRSR" id="PIRSR000388-3"/>
    </source>
</evidence>
<feature type="binding site" evidence="7 9">
    <location>
        <begin position="46"/>
        <end position="47"/>
    </location>
    <ligand>
        <name>3-methyl-2-oxobutanoate</name>
        <dbReference type="ChEBI" id="CHEBI:11851"/>
    </ligand>
</feature>
<keyword evidence="7 10" id="KW-0479">Metal-binding</keyword>
<dbReference type="PANTHER" id="PTHR20881">
    <property type="entry name" value="3-METHYL-2-OXOBUTANOATE HYDROXYMETHYLTRANSFERASE"/>
    <property type="match status" value="1"/>
</dbReference>
<comment type="subcellular location">
    <subcellularLocation>
        <location evidence="7">Cytoplasm</location>
    </subcellularLocation>
</comment>
<keyword evidence="7" id="KW-0963">Cytoplasm</keyword>
<keyword evidence="7 10" id="KW-0460">Magnesium</keyword>
<evidence type="ECO:0000256" key="4">
    <source>
        <dbReference type="ARBA" id="ARBA00022655"/>
    </source>
</evidence>
<evidence type="ECO:0000256" key="7">
    <source>
        <dbReference type="HAMAP-Rule" id="MF_00156"/>
    </source>
</evidence>
<comment type="function">
    <text evidence="6 7">Catalyzes the reversible reaction in which hydroxymethyl group from 5,10-methylenetetrahydrofolate is transferred onto alpha-ketoisovalerate to form ketopantoate.</text>
</comment>
<dbReference type="PIRSF" id="PIRSF000388">
    <property type="entry name" value="Pantoate_hydroxy_MeTrfase"/>
    <property type="match status" value="1"/>
</dbReference>
<dbReference type="CDD" id="cd06557">
    <property type="entry name" value="KPHMT-like"/>
    <property type="match status" value="1"/>
</dbReference>
<dbReference type="EC" id="2.1.2.11" evidence="7"/>
<keyword evidence="5 7" id="KW-0808">Transferase</keyword>
<comment type="catalytic activity">
    <reaction evidence="7">
        <text>(6R)-5,10-methylene-5,6,7,8-tetrahydrofolate + 3-methyl-2-oxobutanoate + H2O = 2-dehydropantoate + (6S)-5,6,7,8-tetrahydrofolate</text>
        <dbReference type="Rhea" id="RHEA:11824"/>
        <dbReference type="ChEBI" id="CHEBI:11561"/>
        <dbReference type="ChEBI" id="CHEBI:11851"/>
        <dbReference type="ChEBI" id="CHEBI:15377"/>
        <dbReference type="ChEBI" id="CHEBI:15636"/>
        <dbReference type="ChEBI" id="CHEBI:57453"/>
        <dbReference type="EC" id="2.1.2.11"/>
    </reaction>
</comment>
<dbReference type="FunFam" id="3.20.20.60:FF:000003">
    <property type="entry name" value="3-methyl-2-oxobutanoate hydroxymethyltransferase"/>
    <property type="match status" value="1"/>
</dbReference>
<sequence length="285" mass="30641">MTKAVSTLTLQKCKKDGRKIVCLTAYDYSMAKILDRAGVDLILVGDSLAMVALGHRTTHAVTMEEMLHHTRAVTRGVSTAMVVADLPFMSYQVDVTQAIMNAGRFVKEAQAHAVKLEGATKLNLEIIERLTGMGIPVMGHLGYTPQAIHGLGGARVQGRSADEAIKLVEEAKALEKAGCFSVVLEMVPTAVAKLVTEKLAIPTIGIGAGNSCDGQILVTDDLLGKFTDFLPRFVRRYADLSSVCQEAVANYAADVKSGDFPNASESFLFPREEEALLSKKVEAEV</sequence>
<comment type="subunit">
    <text evidence="3 7">Homodecamer; pentamer of dimers.</text>
</comment>
<keyword evidence="4 7" id="KW-0566">Pantothenate biosynthesis</keyword>
<dbReference type="UniPathway" id="UPA00028">
    <property type="reaction ID" value="UER00003"/>
</dbReference>
<dbReference type="NCBIfam" id="TIGR00222">
    <property type="entry name" value="panB"/>
    <property type="match status" value="1"/>
</dbReference>
<dbReference type="InterPro" id="IPR040442">
    <property type="entry name" value="Pyrv_kinase-like_dom_sf"/>
</dbReference>
<evidence type="ECO:0000256" key="9">
    <source>
        <dbReference type="PIRSR" id="PIRSR000388-2"/>
    </source>
</evidence>
<evidence type="ECO:0000256" key="6">
    <source>
        <dbReference type="ARBA" id="ARBA00056497"/>
    </source>
</evidence>
<dbReference type="PANTHER" id="PTHR20881:SF0">
    <property type="entry name" value="3-METHYL-2-OXOBUTANOATE HYDROXYMETHYLTRANSFERASE"/>
    <property type="match status" value="1"/>
</dbReference>
<gene>
    <name evidence="7 11" type="primary">panB</name>
    <name evidence="11" type="ORF">J0M35_05385</name>
</gene>
<feature type="binding site" evidence="7 9">
    <location>
        <position position="85"/>
    </location>
    <ligand>
        <name>3-methyl-2-oxobutanoate</name>
        <dbReference type="ChEBI" id="CHEBI:11851"/>
    </ligand>
</feature>
<dbReference type="AlphaFoldDB" id="A0A8J7TMA0"/>
<comment type="cofactor">
    <cofactor evidence="7 10">
        <name>Mg(2+)</name>
        <dbReference type="ChEBI" id="CHEBI:18420"/>
    </cofactor>
    <text evidence="7 10">Binds 1 Mg(2+) ion per subunit.</text>
</comment>
<evidence type="ECO:0000313" key="11">
    <source>
        <dbReference type="EMBL" id="MBN8659773.1"/>
    </source>
</evidence>
<dbReference type="Gene3D" id="3.20.20.60">
    <property type="entry name" value="Phosphoenolpyruvate-binding domains"/>
    <property type="match status" value="1"/>
</dbReference>
<comment type="caution">
    <text evidence="11">The sequence shown here is derived from an EMBL/GenBank/DDBJ whole genome shotgun (WGS) entry which is preliminary data.</text>
</comment>
<dbReference type="GO" id="GO:0003864">
    <property type="term" value="F:3-methyl-2-oxobutanoate hydroxymethyltransferase activity"/>
    <property type="evidence" value="ECO:0007669"/>
    <property type="project" value="UniProtKB-UniRule"/>
</dbReference>
<feature type="active site" description="Proton acceptor" evidence="7 8">
    <location>
        <position position="185"/>
    </location>
</feature>
<evidence type="ECO:0000313" key="12">
    <source>
        <dbReference type="Proteomes" id="UP000664277"/>
    </source>
</evidence>
<evidence type="ECO:0000256" key="2">
    <source>
        <dbReference type="ARBA" id="ARBA00008676"/>
    </source>
</evidence>
<dbReference type="Pfam" id="PF02548">
    <property type="entry name" value="Pantoate_transf"/>
    <property type="match status" value="1"/>
</dbReference>
<feature type="binding site" evidence="7 9">
    <location>
        <position position="115"/>
    </location>
    <ligand>
        <name>3-methyl-2-oxobutanoate</name>
        <dbReference type="ChEBI" id="CHEBI:11851"/>
    </ligand>
</feature>